<keyword evidence="3" id="KW-1185">Reference proteome</keyword>
<evidence type="ECO:0000256" key="1">
    <source>
        <dbReference type="SAM" id="MobiDB-lite"/>
    </source>
</evidence>
<comment type="caution">
    <text evidence="2">The sequence shown here is derived from an EMBL/GenBank/DDBJ whole genome shotgun (WGS) entry which is preliminary data.</text>
</comment>
<feature type="region of interest" description="Disordered" evidence="1">
    <location>
        <begin position="230"/>
        <end position="259"/>
    </location>
</feature>
<gene>
    <name evidence="2" type="ORF">EVAR_68515_1</name>
</gene>
<evidence type="ECO:0000313" key="3">
    <source>
        <dbReference type="Proteomes" id="UP000299102"/>
    </source>
</evidence>
<dbReference type="Proteomes" id="UP000299102">
    <property type="component" value="Unassembled WGS sequence"/>
</dbReference>
<name>A0A4C1ZE30_EUMVA</name>
<proteinExistence type="predicted"/>
<evidence type="ECO:0000313" key="2">
    <source>
        <dbReference type="EMBL" id="GBP86038.1"/>
    </source>
</evidence>
<sequence>MVTAAITILRDCNIVAQTPPTHRGARGPVSQASFGRRRSYPTLSDRIRDRFDITKSPRLINNNFFHCCTCAKAVVRAQLGWASRGGPTSYPVVHGVTEAAVSQPQVCGDKECIGQWARKGNRRPRRSERFAVGYGKTADRYLTSGTYTCNYPLICLKANNKRKAALHCVHLGRRGYTPLRKSCDLSSHKRDCRNHCSNNGALWQRNRSVHPASCVTISARVLDCRTPSPSGNLLRHRTNGRVDSETLSLSTATRHPAHA</sequence>
<dbReference type="EMBL" id="BGZK01001774">
    <property type="protein sequence ID" value="GBP86038.1"/>
    <property type="molecule type" value="Genomic_DNA"/>
</dbReference>
<dbReference type="AlphaFoldDB" id="A0A4C1ZE30"/>
<organism evidence="2 3">
    <name type="scientific">Eumeta variegata</name>
    <name type="common">Bagworm moth</name>
    <name type="synonym">Eumeta japonica</name>
    <dbReference type="NCBI Taxonomy" id="151549"/>
    <lineage>
        <taxon>Eukaryota</taxon>
        <taxon>Metazoa</taxon>
        <taxon>Ecdysozoa</taxon>
        <taxon>Arthropoda</taxon>
        <taxon>Hexapoda</taxon>
        <taxon>Insecta</taxon>
        <taxon>Pterygota</taxon>
        <taxon>Neoptera</taxon>
        <taxon>Endopterygota</taxon>
        <taxon>Lepidoptera</taxon>
        <taxon>Glossata</taxon>
        <taxon>Ditrysia</taxon>
        <taxon>Tineoidea</taxon>
        <taxon>Psychidae</taxon>
        <taxon>Oiketicinae</taxon>
        <taxon>Eumeta</taxon>
    </lineage>
</organism>
<accession>A0A4C1ZE30</accession>
<protein>
    <submittedName>
        <fullName evidence="2">Uncharacterized protein</fullName>
    </submittedName>
</protein>
<reference evidence="2 3" key="1">
    <citation type="journal article" date="2019" name="Commun. Biol.">
        <title>The bagworm genome reveals a unique fibroin gene that provides high tensile strength.</title>
        <authorList>
            <person name="Kono N."/>
            <person name="Nakamura H."/>
            <person name="Ohtoshi R."/>
            <person name="Tomita M."/>
            <person name="Numata K."/>
            <person name="Arakawa K."/>
        </authorList>
    </citation>
    <scope>NUCLEOTIDE SEQUENCE [LARGE SCALE GENOMIC DNA]</scope>
</reference>